<evidence type="ECO:0000313" key="9">
    <source>
        <dbReference type="Proteomes" id="UP001556367"/>
    </source>
</evidence>
<reference evidence="9" key="1">
    <citation type="submission" date="2024-06" db="EMBL/GenBank/DDBJ databases">
        <title>Multi-omics analyses provide insights into the biosynthesis of the anticancer antibiotic pleurotin in Hohenbuehelia grisea.</title>
        <authorList>
            <person name="Weaver J.A."/>
            <person name="Alberti F."/>
        </authorList>
    </citation>
    <scope>NUCLEOTIDE SEQUENCE [LARGE SCALE GENOMIC DNA]</scope>
    <source>
        <strain evidence="9">T-177</strain>
    </source>
</reference>
<keyword evidence="1" id="KW-0479">Metal-binding</keyword>
<dbReference type="EMBL" id="JASNQZ010000011">
    <property type="protein sequence ID" value="KAL0950730.1"/>
    <property type="molecule type" value="Genomic_DNA"/>
</dbReference>
<dbReference type="PROSITE" id="PS00028">
    <property type="entry name" value="ZINC_FINGER_C2H2_1"/>
    <property type="match status" value="1"/>
</dbReference>
<evidence type="ECO:0000256" key="4">
    <source>
        <dbReference type="ARBA" id="ARBA00022833"/>
    </source>
</evidence>
<feature type="region of interest" description="Disordered" evidence="6">
    <location>
        <begin position="16"/>
        <end position="71"/>
    </location>
</feature>
<evidence type="ECO:0000259" key="7">
    <source>
        <dbReference type="PROSITE" id="PS50157"/>
    </source>
</evidence>
<dbReference type="PANTHER" id="PTHR23057">
    <property type="entry name" value="JUXTAPOSED WITH ANOTHER ZINC FINGER PROTEIN 1"/>
    <property type="match status" value="1"/>
</dbReference>
<sequence length="124" mass="13778">SPNGLQYHLQISTAHYRNALSSTSKAQPTSTPPTESSDLSPAPGAEDPPSNPDPPDQSNRPFVCQHPGCDKSYRQMSGLRYHRKHGHPQRIPVQLDDVPPTLARELPMKAKKMRRKDTLGMTSR</sequence>
<keyword evidence="3 5" id="KW-0863">Zinc-finger</keyword>
<dbReference type="Gene3D" id="3.30.160.60">
    <property type="entry name" value="Classic Zinc Finger"/>
    <property type="match status" value="1"/>
</dbReference>
<keyword evidence="4" id="KW-0862">Zinc</keyword>
<gene>
    <name evidence="8" type="ORF">HGRIS_007506</name>
</gene>
<accession>A0ABR3J5H6</accession>
<dbReference type="InterPro" id="IPR051580">
    <property type="entry name" value="ZnF-Chromatin_assoc"/>
</dbReference>
<evidence type="ECO:0000256" key="3">
    <source>
        <dbReference type="ARBA" id="ARBA00022771"/>
    </source>
</evidence>
<keyword evidence="9" id="KW-1185">Reference proteome</keyword>
<proteinExistence type="predicted"/>
<dbReference type="Proteomes" id="UP001556367">
    <property type="component" value="Unassembled WGS sequence"/>
</dbReference>
<feature type="non-terminal residue" evidence="8">
    <location>
        <position position="1"/>
    </location>
</feature>
<dbReference type="PANTHER" id="PTHR23057:SF0">
    <property type="entry name" value="JUXTAPOSED WITH ANOTHER ZINC FINGER PROTEIN 1"/>
    <property type="match status" value="1"/>
</dbReference>
<keyword evidence="2" id="KW-0677">Repeat</keyword>
<evidence type="ECO:0000313" key="8">
    <source>
        <dbReference type="EMBL" id="KAL0950730.1"/>
    </source>
</evidence>
<name>A0ABR3J5H6_9AGAR</name>
<dbReference type="PROSITE" id="PS50157">
    <property type="entry name" value="ZINC_FINGER_C2H2_2"/>
    <property type="match status" value="1"/>
</dbReference>
<dbReference type="InterPro" id="IPR036236">
    <property type="entry name" value="Znf_C2H2_sf"/>
</dbReference>
<evidence type="ECO:0000256" key="1">
    <source>
        <dbReference type="ARBA" id="ARBA00022723"/>
    </source>
</evidence>
<dbReference type="InterPro" id="IPR013087">
    <property type="entry name" value="Znf_C2H2_type"/>
</dbReference>
<evidence type="ECO:0000256" key="6">
    <source>
        <dbReference type="SAM" id="MobiDB-lite"/>
    </source>
</evidence>
<organism evidence="8 9">
    <name type="scientific">Hohenbuehelia grisea</name>
    <dbReference type="NCBI Taxonomy" id="104357"/>
    <lineage>
        <taxon>Eukaryota</taxon>
        <taxon>Fungi</taxon>
        <taxon>Dikarya</taxon>
        <taxon>Basidiomycota</taxon>
        <taxon>Agaricomycotina</taxon>
        <taxon>Agaricomycetes</taxon>
        <taxon>Agaricomycetidae</taxon>
        <taxon>Agaricales</taxon>
        <taxon>Pleurotineae</taxon>
        <taxon>Pleurotaceae</taxon>
        <taxon>Hohenbuehelia</taxon>
    </lineage>
</organism>
<feature type="domain" description="C2H2-type" evidence="7">
    <location>
        <begin position="62"/>
        <end position="92"/>
    </location>
</feature>
<feature type="compositionally biased region" description="Polar residues" evidence="6">
    <location>
        <begin position="16"/>
        <end position="39"/>
    </location>
</feature>
<evidence type="ECO:0000256" key="2">
    <source>
        <dbReference type="ARBA" id="ARBA00022737"/>
    </source>
</evidence>
<dbReference type="SUPFAM" id="SSF57667">
    <property type="entry name" value="beta-beta-alpha zinc fingers"/>
    <property type="match status" value="1"/>
</dbReference>
<evidence type="ECO:0000256" key="5">
    <source>
        <dbReference type="PROSITE-ProRule" id="PRU00042"/>
    </source>
</evidence>
<protein>
    <recommendedName>
        <fullName evidence="7">C2H2-type domain-containing protein</fullName>
    </recommendedName>
</protein>
<comment type="caution">
    <text evidence="8">The sequence shown here is derived from an EMBL/GenBank/DDBJ whole genome shotgun (WGS) entry which is preliminary data.</text>
</comment>